<dbReference type="SMART" id="SM00463">
    <property type="entry name" value="SMR"/>
    <property type="match status" value="1"/>
</dbReference>
<dbReference type="Gene3D" id="3.30.1370.110">
    <property type="match status" value="1"/>
</dbReference>
<dbReference type="FunCoup" id="I2GV47">
    <property type="interactions" value="32"/>
</dbReference>
<name>I2GV47_HENB6</name>
<sequence>MATAVLDRGVKLGYENDQTRDYNHATDSQYENLRKLADQAYKKKQEYSSLSQQAYKSGNKSEAHELSLKAKEQVEIAEKYNMQAAEYVFVENNADSDSNEIDLHGLFVKEAQFIVKRRIIFAINHHEDELKIIVGKGLHSKNGVAKIRPAIQELCNEANLEDHIDQKNSGVLVVNLRNGNVPEQWYKDAKVNNNNVIKPNNSYQNHGQQQQQYYNQQQQPHYAQQQQPQYIQQQPQQQNSSQDTNPIASILLLLCTCLSKNM</sequence>
<dbReference type="PANTHER" id="PTHR47417:SF1">
    <property type="entry name" value="SMR DOMAIN-CONTAINING PROTEIN YPL199C"/>
    <property type="match status" value="1"/>
</dbReference>
<keyword evidence="4" id="KW-1185">Reference proteome</keyword>
<dbReference type="InterPro" id="IPR053020">
    <property type="entry name" value="Smr_domain_protein"/>
</dbReference>
<evidence type="ECO:0000313" key="3">
    <source>
        <dbReference type="EMBL" id="CCH57999.1"/>
    </source>
</evidence>
<dbReference type="SUPFAM" id="SSF160443">
    <property type="entry name" value="SMR domain-like"/>
    <property type="match status" value="1"/>
</dbReference>
<evidence type="ECO:0000256" key="1">
    <source>
        <dbReference type="SAM" id="MobiDB-lite"/>
    </source>
</evidence>
<evidence type="ECO:0000259" key="2">
    <source>
        <dbReference type="PROSITE" id="PS50828"/>
    </source>
</evidence>
<dbReference type="Proteomes" id="UP000002866">
    <property type="component" value="Chromosome 1"/>
</dbReference>
<dbReference type="Pfam" id="PF01713">
    <property type="entry name" value="Smr"/>
    <property type="match status" value="1"/>
</dbReference>
<dbReference type="InterPro" id="IPR036063">
    <property type="entry name" value="Smr_dom_sf"/>
</dbReference>
<dbReference type="AlphaFoldDB" id="I2GV47"/>
<evidence type="ECO:0000313" key="4">
    <source>
        <dbReference type="Proteomes" id="UP000002866"/>
    </source>
</evidence>
<dbReference type="STRING" id="1071380.I2GV47"/>
<dbReference type="KEGG" id="tbl:TBLA_0A01980"/>
<feature type="region of interest" description="Disordered" evidence="1">
    <location>
        <begin position="203"/>
        <end position="243"/>
    </location>
</feature>
<proteinExistence type="predicted"/>
<dbReference type="Pfam" id="PF08590">
    <property type="entry name" value="DUF1771"/>
    <property type="match status" value="1"/>
</dbReference>
<dbReference type="SMART" id="SM01162">
    <property type="entry name" value="DUF1771"/>
    <property type="match status" value="1"/>
</dbReference>
<dbReference type="HOGENOM" id="CLU_069447_1_0_1"/>
<feature type="domain" description="Smr" evidence="2">
    <location>
        <begin position="101"/>
        <end position="177"/>
    </location>
</feature>
<organism evidence="3 4">
    <name type="scientific">Henningerozyma blattae (strain ATCC 34711 / CBS 6284 / DSM 70876 / NBRC 10599 / NRRL Y-10934 / UCD 77-7)</name>
    <name type="common">Yeast</name>
    <name type="synonym">Tetrapisispora blattae</name>
    <dbReference type="NCBI Taxonomy" id="1071380"/>
    <lineage>
        <taxon>Eukaryota</taxon>
        <taxon>Fungi</taxon>
        <taxon>Dikarya</taxon>
        <taxon>Ascomycota</taxon>
        <taxon>Saccharomycotina</taxon>
        <taxon>Saccharomycetes</taxon>
        <taxon>Saccharomycetales</taxon>
        <taxon>Saccharomycetaceae</taxon>
        <taxon>Henningerozyma</taxon>
    </lineage>
</organism>
<gene>
    <name evidence="3" type="primary">TBLA0A01980</name>
    <name evidence="3" type="ORF">TBLA_0A01980</name>
</gene>
<dbReference type="InterPro" id="IPR002625">
    <property type="entry name" value="Smr_dom"/>
</dbReference>
<protein>
    <recommendedName>
        <fullName evidence="2">Smr domain-containing protein</fullName>
    </recommendedName>
</protein>
<dbReference type="RefSeq" id="XP_004177518.1">
    <property type="nucleotide sequence ID" value="XM_004177470.1"/>
</dbReference>
<dbReference type="InterPro" id="IPR013899">
    <property type="entry name" value="DUF1771"/>
</dbReference>
<dbReference type="GO" id="GO:0070481">
    <property type="term" value="P:nuclear-transcribed mRNA catabolic process, non-stop decay"/>
    <property type="evidence" value="ECO:0007669"/>
    <property type="project" value="EnsemblFungi"/>
</dbReference>
<dbReference type="EMBL" id="HE806316">
    <property type="protein sequence ID" value="CCH57999.1"/>
    <property type="molecule type" value="Genomic_DNA"/>
</dbReference>
<dbReference type="eggNOG" id="KOG2401">
    <property type="taxonomic scope" value="Eukaryota"/>
</dbReference>
<dbReference type="InParanoid" id="I2GV47"/>
<dbReference type="OrthoDB" id="3231855at2759"/>
<accession>I2GV47</accession>
<feature type="compositionally biased region" description="Low complexity" evidence="1">
    <location>
        <begin position="203"/>
        <end position="242"/>
    </location>
</feature>
<dbReference type="PANTHER" id="PTHR47417">
    <property type="entry name" value="SMR DOMAIN-CONTAINING PROTEIN YPL199C"/>
    <property type="match status" value="1"/>
</dbReference>
<dbReference type="GeneID" id="14493270"/>
<dbReference type="PROSITE" id="PS50828">
    <property type="entry name" value="SMR"/>
    <property type="match status" value="1"/>
</dbReference>
<reference evidence="3 4" key="1">
    <citation type="journal article" date="2011" name="Proc. Natl. Acad. Sci. U.S.A.">
        <title>Evolutionary erosion of yeast sex chromosomes by mating-type switching accidents.</title>
        <authorList>
            <person name="Gordon J.L."/>
            <person name="Armisen D."/>
            <person name="Proux-Wera E."/>
            <person name="Oheigeartaigh S.S."/>
            <person name="Byrne K.P."/>
            <person name="Wolfe K.H."/>
        </authorList>
    </citation>
    <scope>NUCLEOTIDE SEQUENCE [LARGE SCALE GENOMIC DNA]</scope>
    <source>
        <strain evidence="4">ATCC 34711 / CBS 6284 / DSM 70876 / NBRC 10599 / NRRL Y-10934 / UCD 77-7</strain>
    </source>
</reference>
<dbReference type="OMA" id="DYIFREN"/>